<evidence type="ECO:0000313" key="3">
    <source>
        <dbReference type="EMBL" id="OXA97864.1"/>
    </source>
</evidence>
<dbReference type="NCBIfam" id="NF005498">
    <property type="entry name" value="PRK07112.1"/>
    <property type="match status" value="1"/>
</dbReference>
<gene>
    <name evidence="3" type="ORF">B0A62_03130</name>
    <name evidence="2" type="ORF">IW20_19890</name>
</gene>
<accession>A0A086A3E0</accession>
<name>A0A086A3E0_FLAHY</name>
<dbReference type="RefSeq" id="WP_035626257.1">
    <property type="nucleotide sequence ID" value="NZ_JBEWQG010000046.1"/>
</dbReference>
<dbReference type="GO" id="GO:0003824">
    <property type="term" value="F:catalytic activity"/>
    <property type="evidence" value="ECO:0007669"/>
    <property type="project" value="UniProtKB-ARBA"/>
</dbReference>
<dbReference type="Gene3D" id="6.10.30.40">
    <property type="match status" value="1"/>
</dbReference>
<organism evidence="2 4">
    <name type="scientific">Flavobacterium hydatis</name>
    <name type="common">Cytophaga aquatilis</name>
    <dbReference type="NCBI Taxonomy" id="991"/>
    <lineage>
        <taxon>Bacteria</taxon>
        <taxon>Pseudomonadati</taxon>
        <taxon>Bacteroidota</taxon>
        <taxon>Flavobacteriia</taxon>
        <taxon>Flavobacteriales</taxon>
        <taxon>Flavobacteriaceae</taxon>
        <taxon>Flavobacterium</taxon>
    </lineage>
</organism>
<dbReference type="Proteomes" id="UP000028712">
    <property type="component" value="Unassembled WGS sequence"/>
</dbReference>
<evidence type="ECO:0000256" key="1">
    <source>
        <dbReference type="ARBA" id="ARBA00005254"/>
    </source>
</evidence>
<sequence length="262" mass="29429">MGMIQGDIIYSTVLVTQQREVVHIQLNRPQQDNSINAVMVNELLEVLENVKQNTKVKIIVLSGNENQFCTGMDFDAVVNQQGEALMNERPDQYYNLLKAISEIDKVVIAKVEGKVNAGGLGLVAASDIVIANNQATFGLSEALFGLLPACVMPFLIQRIGPQKAKWMTLITHGITTERAYEIGLVDEVADEINNQLRKNILRLSRLETNTIQEIKSYTAKLWIIKDETKILAVNKLQSLMESEIVQNNIKNFVEKGEYPWEK</sequence>
<evidence type="ECO:0000313" key="5">
    <source>
        <dbReference type="Proteomes" id="UP000198424"/>
    </source>
</evidence>
<dbReference type="OrthoDB" id="9775794at2"/>
<dbReference type="InterPro" id="IPR001753">
    <property type="entry name" value="Enoyl-CoA_hydra/iso"/>
</dbReference>
<dbReference type="STRING" id="991.IW20_19890"/>
<keyword evidence="5" id="KW-1185">Reference proteome</keyword>
<comment type="caution">
    <text evidence="2">The sequence shown here is derived from an EMBL/GenBank/DDBJ whole genome shotgun (WGS) entry which is preliminary data.</text>
</comment>
<reference evidence="2 4" key="1">
    <citation type="submission" date="2014-07" db="EMBL/GenBank/DDBJ databases">
        <title>Genome of Flavobacterium hydatis DSM 2063.</title>
        <authorList>
            <person name="Pipes S.E."/>
            <person name="Stropko S.J."/>
            <person name="Newman J.D."/>
        </authorList>
    </citation>
    <scope>NUCLEOTIDE SEQUENCE [LARGE SCALE GENOMIC DNA]</scope>
    <source>
        <strain evidence="2 4">DSM 2063</strain>
    </source>
</reference>
<reference evidence="3 5" key="2">
    <citation type="submission" date="2016-11" db="EMBL/GenBank/DDBJ databases">
        <title>Whole genomes of Flavobacteriaceae.</title>
        <authorList>
            <person name="Stine C."/>
            <person name="Li C."/>
            <person name="Tadesse D."/>
        </authorList>
    </citation>
    <scope>NUCLEOTIDE SEQUENCE [LARGE SCALE GENOMIC DNA]</scope>
    <source>
        <strain evidence="3 5">ATCC 29551</strain>
    </source>
</reference>
<dbReference type="PANTHER" id="PTHR42964">
    <property type="entry name" value="ENOYL-COA HYDRATASE"/>
    <property type="match status" value="1"/>
</dbReference>
<dbReference type="EMBL" id="MUGY01000002">
    <property type="protein sequence ID" value="OXA97864.1"/>
    <property type="molecule type" value="Genomic_DNA"/>
</dbReference>
<evidence type="ECO:0000313" key="2">
    <source>
        <dbReference type="EMBL" id="KFF11204.1"/>
    </source>
</evidence>
<dbReference type="EMBL" id="JPRM01000036">
    <property type="protein sequence ID" value="KFF11204.1"/>
    <property type="molecule type" value="Genomic_DNA"/>
</dbReference>
<dbReference type="Proteomes" id="UP000198424">
    <property type="component" value="Unassembled WGS sequence"/>
</dbReference>
<dbReference type="Pfam" id="PF00378">
    <property type="entry name" value="ECH_1"/>
    <property type="match status" value="1"/>
</dbReference>
<dbReference type="AlphaFoldDB" id="A0A086A3E0"/>
<dbReference type="PANTHER" id="PTHR42964:SF1">
    <property type="entry name" value="POLYKETIDE BIOSYNTHESIS ENOYL-COA HYDRATASE PKSH-RELATED"/>
    <property type="match status" value="1"/>
</dbReference>
<dbReference type="InterPro" id="IPR051683">
    <property type="entry name" value="Enoyl-CoA_Hydratase/Isomerase"/>
</dbReference>
<dbReference type="Gene3D" id="3.90.226.10">
    <property type="entry name" value="2-enoyl-CoA Hydratase, Chain A, domain 1"/>
    <property type="match status" value="1"/>
</dbReference>
<evidence type="ECO:0000313" key="4">
    <source>
        <dbReference type="Proteomes" id="UP000028712"/>
    </source>
</evidence>
<proteinExistence type="inferred from homology"/>
<dbReference type="InterPro" id="IPR029045">
    <property type="entry name" value="ClpP/crotonase-like_dom_sf"/>
</dbReference>
<dbReference type="SUPFAM" id="SSF52096">
    <property type="entry name" value="ClpP/crotonase"/>
    <property type="match status" value="1"/>
</dbReference>
<protein>
    <recommendedName>
        <fullName evidence="6">Enoyl-CoA hydratase</fullName>
    </recommendedName>
</protein>
<dbReference type="CDD" id="cd06558">
    <property type="entry name" value="crotonase-like"/>
    <property type="match status" value="1"/>
</dbReference>
<evidence type="ECO:0008006" key="6">
    <source>
        <dbReference type="Google" id="ProtNLM"/>
    </source>
</evidence>
<comment type="similarity">
    <text evidence="1">Belongs to the enoyl-CoA hydratase/isomerase family.</text>
</comment>
<dbReference type="eggNOG" id="COG1024">
    <property type="taxonomic scope" value="Bacteria"/>
</dbReference>